<comment type="caution">
    <text evidence="2">The sequence shown here is derived from an EMBL/GenBank/DDBJ whole genome shotgun (WGS) entry which is preliminary data.</text>
</comment>
<evidence type="ECO:0000313" key="2">
    <source>
        <dbReference type="EMBL" id="KAK6749658.1"/>
    </source>
</evidence>
<evidence type="ECO:0008006" key="4">
    <source>
        <dbReference type="Google" id="ProtNLM"/>
    </source>
</evidence>
<keyword evidence="3" id="KW-1185">Reference proteome</keyword>
<feature type="signal peptide" evidence="1">
    <location>
        <begin position="1"/>
        <end position="19"/>
    </location>
</feature>
<dbReference type="EMBL" id="JAVFWL010000004">
    <property type="protein sequence ID" value="KAK6749658.1"/>
    <property type="molecule type" value="Genomic_DNA"/>
</dbReference>
<protein>
    <recommendedName>
        <fullName evidence="4">Secreted protein</fullName>
    </recommendedName>
</protein>
<organism evidence="2 3">
    <name type="scientific">Necator americanus</name>
    <name type="common">Human hookworm</name>
    <dbReference type="NCBI Taxonomy" id="51031"/>
    <lineage>
        <taxon>Eukaryota</taxon>
        <taxon>Metazoa</taxon>
        <taxon>Ecdysozoa</taxon>
        <taxon>Nematoda</taxon>
        <taxon>Chromadorea</taxon>
        <taxon>Rhabditida</taxon>
        <taxon>Rhabditina</taxon>
        <taxon>Rhabditomorpha</taxon>
        <taxon>Strongyloidea</taxon>
        <taxon>Ancylostomatidae</taxon>
        <taxon>Bunostominae</taxon>
        <taxon>Necator</taxon>
    </lineage>
</organism>
<accession>A0ABR1DHH6</accession>
<keyword evidence="1" id="KW-0732">Signal</keyword>
<gene>
    <name evidence="2" type="primary">Necator_chrIV.g15252</name>
    <name evidence="2" type="ORF">RB195_001957</name>
</gene>
<sequence length="70" mass="8161">MCITCIHALVLGLLTPAHRKILCQRGLRSFYTSDADSRFLLRSHLNTVAFEASLFLEMVRLQEYFLYPIR</sequence>
<name>A0ABR1DHH6_NECAM</name>
<evidence type="ECO:0000313" key="3">
    <source>
        <dbReference type="Proteomes" id="UP001303046"/>
    </source>
</evidence>
<dbReference type="Proteomes" id="UP001303046">
    <property type="component" value="Unassembled WGS sequence"/>
</dbReference>
<evidence type="ECO:0000256" key="1">
    <source>
        <dbReference type="SAM" id="SignalP"/>
    </source>
</evidence>
<feature type="chain" id="PRO_5046654872" description="Secreted protein" evidence="1">
    <location>
        <begin position="20"/>
        <end position="70"/>
    </location>
</feature>
<reference evidence="2 3" key="1">
    <citation type="submission" date="2023-08" db="EMBL/GenBank/DDBJ databases">
        <title>A Necator americanus chromosomal reference genome.</title>
        <authorList>
            <person name="Ilik V."/>
            <person name="Petrzelkova K.J."/>
            <person name="Pardy F."/>
            <person name="Fuh T."/>
            <person name="Niatou-Singa F.S."/>
            <person name="Gouil Q."/>
            <person name="Baker L."/>
            <person name="Ritchie M.E."/>
            <person name="Jex A.R."/>
            <person name="Gazzola D."/>
            <person name="Li H."/>
            <person name="Toshio Fujiwara R."/>
            <person name="Zhan B."/>
            <person name="Aroian R.V."/>
            <person name="Pafco B."/>
            <person name="Schwarz E.M."/>
        </authorList>
    </citation>
    <scope>NUCLEOTIDE SEQUENCE [LARGE SCALE GENOMIC DNA]</scope>
    <source>
        <strain evidence="2 3">Aroian</strain>
        <tissue evidence="2">Whole animal</tissue>
    </source>
</reference>
<proteinExistence type="predicted"/>